<sequence length="1111" mass="125738">MDVDTTVEPPREESPDIQHDGDYMDAEDRERFRRYRKRRPNISSFFVEDKKTSPTASVQREQRAAFILQNTSPEREPSGDGFVTPRVGHVVSHRMSNIGDTVGVYEHSAGLRTVPSLEEGKGRAYPVKLEHGPVVPTTMYRSVKEEQEEFADSSESSFDLFASNWDAVLQGFLSFSDLMRQYEATCRDLAESIREEAAEHHRITEDRLMRQKAQMLHAEAGSWALLWYLFGKGMEEMTFEDPIVYPSTSNQEACEFIMTDQVAQLCLRVVQWLEGLASKELDLEKKQKGWYAGSYMQRLGVWHQTQLAIRKKVDRGTLVQHLDPDAPTRERASLHPEDQKLEEGLLEDIWKLIRAGRLEEAQQLCRSAGQAWRAASLGGCGVIGPSPSVEAWRRNGKDRSLQALELDSGVAHQRRLWKWACFCASEAIAATGGGRYEAAVYAAQAGNVKRMLPICSDWESTCWALVKSWLDVQVDLELARLHPDSTQTQRLNRVPVELDIAAADDNMDVRAGPDRWPEPVLDQQPRDIFGIFQKLNSGDLVHENVHRSCKEQQRLVQMDLMVGDIAHLLDLLRSWILPFQDKSDNVKPYGNPQIIRFGAHMVLVLRSILTGEVKEACREKLWLIGDLILNTYAIFLFTRRREELVGAYASQLSPHLCVELYMHMMDLRQNDSVHVKYKIFRSAMEYLPFAGDASKGCVSDILDRFLKVSREIKRGLESVKMEDYVERQRLISMQKAQAVQWLCFAPPTNLPNSEQLRAELLARAIQHSNILFREFALNSLERTSKIPAGVHVLLSHLAEPLQQPTDILFSLENYNVQEQFEEFQDWKEYFAFDALYRNWLKVQDENQNVPDEVLSSEEKEREFSAAKQALDAALSLLQNLAGCEDGGAFMWLHEESQDVLPVESIELHVTARLVSTSGPNLLPDATICTTLTSAFYSCVEESVSQQRQLVVDVSINSKDGSLVDVCLRCLPIEGDGIGLATHNDGGLLAEIVVVAVKGELPYFQSGVTLDVLRMDARRMNKDGVQGEAYYLAQGLCRRCCLPELILRCMQIRVTLSSAGIDSEDNASFLLTLIASGRDGLYSLFSQLQLQEFLLFEREVTLNSIEATETDA</sequence>
<accession>A0ACC2DY15</accession>
<dbReference type="Proteomes" id="UP001162992">
    <property type="component" value="Chromosome 4"/>
</dbReference>
<name>A0ACC2DY15_DIPCM</name>
<protein>
    <submittedName>
        <fullName evidence="1">Uncharacterized protein</fullName>
    </submittedName>
</protein>
<comment type="caution">
    <text evidence="1">The sequence shown here is derived from an EMBL/GenBank/DDBJ whole genome shotgun (WGS) entry which is preliminary data.</text>
</comment>
<organism evidence="1 2">
    <name type="scientific">Diphasiastrum complanatum</name>
    <name type="common">Issler's clubmoss</name>
    <name type="synonym">Lycopodium complanatum</name>
    <dbReference type="NCBI Taxonomy" id="34168"/>
    <lineage>
        <taxon>Eukaryota</taxon>
        <taxon>Viridiplantae</taxon>
        <taxon>Streptophyta</taxon>
        <taxon>Embryophyta</taxon>
        <taxon>Tracheophyta</taxon>
        <taxon>Lycopodiopsida</taxon>
        <taxon>Lycopodiales</taxon>
        <taxon>Lycopodiaceae</taxon>
        <taxon>Lycopodioideae</taxon>
        <taxon>Diphasiastrum</taxon>
    </lineage>
</organism>
<proteinExistence type="predicted"/>
<reference evidence="2" key="1">
    <citation type="journal article" date="2024" name="Proc. Natl. Acad. Sci. U.S.A.">
        <title>Extraordinary preservation of gene collinearity over three hundred million years revealed in homosporous lycophytes.</title>
        <authorList>
            <person name="Li C."/>
            <person name="Wickell D."/>
            <person name="Kuo L.Y."/>
            <person name="Chen X."/>
            <person name="Nie B."/>
            <person name="Liao X."/>
            <person name="Peng D."/>
            <person name="Ji J."/>
            <person name="Jenkins J."/>
            <person name="Williams M."/>
            <person name="Shu S."/>
            <person name="Plott C."/>
            <person name="Barry K."/>
            <person name="Rajasekar S."/>
            <person name="Grimwood J."/>
            <person name="Han X."/>
            <person name="Sun S."/>
            <person name="Hou Z."/>
            <person name="He W."/>
            <person name="Dai G."/>
            <person name="Sun C."/>
            <person name="Schmutz J."/>
            <person name="Leebens-Mack J.H."/>
            <person name="Li F.W."/>
            <person name="Wang L."/>
        </authorList>
    </citation>
    <scope>NUCLEOTIDE SEQUENCE [LARGE SCALE GENOMIC DNA]</scope>
    <source>
        <strain evidence="2">cv. PW_Plant_1</strain>
    </source>
</reference>
<dbReference type="EMBL" id="CM055095">
    <property type="protein sequence ID" value="KAJ7559071.1"/>
    <property type="molecule type" value="Genomic_DNA"/>
</dbReference>
<gene>
    <name evidence="1" type="ORF">O6H91_04G068600</name>
</gene>
<evidence type="ECO:0000313" key="1">
    <source>
        <dbReference type="EMBL" id="KAJ7559071.1"/>
    </source>
</evidence>
<keyword evidence="2" id="KW-1185">Reference proteome</keyword>
<evidence type="ECO:0000313" key="2">
    <source>
        <dbReference type="Proteomes" id="UP001162992"/>
    </source>
</evidence>